<dbReference type="PANTHER" id="PTHR48090">
    <property type="entry name" value="UNDECAPRENYL-PHOSPHATE 4-DEOXY-4-FORMAMIDO-L-ARABINOSE TRANSFERASE-RELATED"/>
    <property type="match status" value="1"/>
</dbReference>
<evidence type="ECO:0000259" key="2">
    <source>
        <dbReference type="Pfam" id="PF00535"/>
    </source>
</evidence>
<protein>
    <submittedName>
        <fullName evidence="3">Glycosyltransferase family 2 protein</fullName>
    </submittedName>
</protein>
<keyword evidence="1" id="KW-1133">Transmembrane helix</keyword>
<sequence>MNETNRSDSKSKQIEILVCIPAYNAESTIGKAVTLCKEFTDSVVVINDGSTDNSELVAREAGADVITHRKNRGYGGAIKTALEEGLMRNAKVTVTFDADLQHDAKDIPKIIKPILSNEADIVIGSRFLEKNDNVKSYRKFGIKFITCLVRSFSGNNIKDAESGLRAYSLESLKELVPMLETEGMGMSAEIILKASVSKLKIIEVPRKEMYPENIQTSSQNPLKHGLTVILTIFKLVVETKPLAAFGIPSFIFFLCSIVSSIFVINFYNEMGRLPLGMTVFTVLLISISFFLLLAAMILYALSRISYRMNFTTKR</sequence>
<keyword evidence="3" id="KW-0808">Transferase</keyword>
<comment type="caution">
    <text evidence="3">The sequence shown here is derived from an EMBL/GenBank/DDBJ whole genome shotgun (WGS) entry which is preliminary data.</text>
</comment>
<keyword evidence="1" id="KW-0472">Membrane</keyword>
<gene>
    <name evidence="3" type="ORF">HX850_01985</name>
</gene>
<name>A0A7K4MKE0_9ARCH</name>
<keyword evidence="1" id="KW-0812">Transmembrane</keyword>
<evidence type="ECO:0000256" key="1">
    <source>
        <dbReference type="SAM" id="Phobius"/>
    </source>
</evidence>
<dbReference type="InterPro" id="IPR001173">
    <property type="entry name" value="Glyco_trans_2-like"/>
</dbReference>
<dbReference type="CDD" id="cd04179">
    <property type="entry name" value="DPM_DPG-synthase_like"/>
    <property type="match status" value="1"/>
</dbReference>
<feature type="domain" description="Glycosyltransferase 2-like" evidence="2">
    <location>
        <begin position="18"/>
        <end position="174"/>
    </location>
</feature>
<dbReference type="GO" id="GO:0016740">
    <property type="term" value="F:transferase activity"/>
    <property type="evidence" value="ECO:0007669"/>
    <property type="project" value="UniProtKB-KW"/>
</dbReference>
<dbReference type="EMBL" id="JACATK010000005">
    <property type="protein sequence ID" value="NWJ29676.1"/>
    <property type="molecule type" value="Genomic_DNA"/>
</dbReference>
<organism evidence="3 4">
    <name type="scientific">Marine Group I thaumarchaeote</name>
    <dbReference type="NCBI Taxonomy" id="2511932"/>
    <lineage>
        <taxon>Archaea</taxon>
        <taxon>Nitrososphaerota</taxon>
        <taxon>Marine Group I</taxon>
    </lineage>
</organism>
<reference evidence="3 4" key="1">
    <citation type="journal article" date="2019" name="Environ. Microbiol.">
        <title>Genomics insights into ecotype formation of ammonia-oxidizing archaea in the deep ocean.</title>
        <authorList>
            <person name="Wang Y."/>
            <person name="Huang J.M."/>
            <person name="Cui G.J."/>
            <person name="Nunoura T."/>
            <person name="Takaki Y."/>
            <person name="Li W.L."/>
            <person name="Li J."/>
            <person name="Gao Z.M."/>
            <person name="Takai K."/>
            <person name="Zhang A.Q."/>
            <person name="Stepanauskas R."/>
        </authorList>
    </citation>
    <scope>NUCLEOTIDE SEQUENCE [LARGE SCALE GENOMIC DNA]</scope>
    <source>
        <strain evidence="3 4">C4</strain>
    </source>
</reference>
<proteinExistence type="predicted"/>
<dbReference type="SUPFAM" id="SSF53448">
    <property type="entry name" value="Nucleotide-diphospho-sugar transferases"/>
    <property type="match status" value="1"/>
</dbReference>
<dbReference type="Proteomes" id="UP000568446">
    <property type="component" value="Unassembled WGS sequence"/>
</dbReference>
<dbReference type="PANTHER" id="PTHR48090:SF7">
    <property type="entry name" value="RFBJ PROTEIN"/>
    <property type="match status" value="1"/>
</dbReference>
<dbReference type="AlphaFoldDB" id="A0A7K4MKE0"/>
<evidence type="ECO:0000313" key="4">
    <source>
        <dbReference type="Proteomes" id="UP000568446"/>
    </source>
</evidence>
<dbReference type="InterPro" id="IPR050256">
    <property type="entry name" value="Glycosyltransferase_2"/>
</dbReference>
<evidence type="ECO:0000313" key="3">
    <source>
        <dbReference type="EMBL" id="NWJ29676.1"/>
    </source>
</evidence>
<accession>A0A7K4MKE0</accession>
<dbReference type="Gene3D" id="3.90.550.10">
    <property type="entry name" value="Spore Coat Polysaccharide Biosynthesis Protein SpsA, Chain A"/>
    <property type="match status" value="1"/>
</dbReference>
<dbReference type="Pfam" id="PF00535">
    <property type="entry name" value="Glycos_transf_2"/>
    <property type="match status" value="1"/>
</dbReference>
<feature type="transmembrane region" description="Helical" evidence="1">
    <location>
        <begin position="242"/>
        <end position="267"/>
    </location>
</feature>
<dbReference type="InterPro" id="IPR029044">
    <property type="entry name" value="Nucleotide-diphossugar_trans"/>
</dbReference>
<feature type="transmembrane region" description="Helical" evidence="1">
    <location>
        <begin position="279"/>
        <end position="301"/>
    </location>
</feature>